<sequence>MTTRVDGLAGTVSLLAWAGRAPAAEACLRGYLDLASLRADPATPPDVTAGQAFPGTAACAFERVHGGWRARPSPPPGWSRGQAWLLLALADAGYWLSPEFADQARSWLDSAPQLRTVPPAIAGHGGAVDTSAAAITAVALAKLGRLGAARDLVTELVGDHLATSGPPGRLLRGCYDLRGGVATEHELVWGNYFLLLALAVVLGIVPPSLV</sequence>
<keyword evidence="1" id="KW-1133">Transmembrane helix</keyword>
<organism evidence="2 3">
    <name type="scientific">Nocardia veterana</name>
    <dbReference type="NCBI Taxonomy" id="132249"/>
    <lineage>
        <taxon>Bacteria</taxon>
        <taxon>Bacillati</taxon>
        <taxon>Actinomycetota</taxon>
        <taxon>Actinomycetes</taxon>
        <taxon>Mycobacteriales</taxon>
        <taxon>Nocardiaceae</taxon>
        <taxon>Nocardia</taxon>
    </lineage>
</organism>
<keyword evidence="1" id="KW-0812">Transmembrane</keyword>
<dbReference type="InterPro" id="IPR012341">
    <property type="entry name" value="6hp_glycosidase-like_sf"/>
</dbReference>
<dbReference type="SUPFAM" id="SSF48208">
    <property type="entry name" value="Six-hairpin glycosidases"/>
    <property type="match status" value="1"/>
</dbReference>
<comment type="caution">
    <text evidence="2">The sequence shown here is derived from an EMBL/GenBank/DDBJ whole genome shotgun (WGS) entry which is preliminary data.</text>
</comment>
<reference evidence="2 3" key="1">
    <citation type="submission" date="2020-04" db="EMBL/GenBank/DDBJ databases">
        <title>MicrobeNet Type strains.</title>
        <authorList>
            <person name="Nicholson A.C."/>
        </authorList>
    </citation>
    <scope>NUCLEOTIDE SEQUENCE [LARGE SCALE GENOMIC DNA]</scope>
    <source>
        <strain evidence="2 3">DSM 44445</strain>
    </source>
</reference>
<evidence type="ECO:0000313" key="3">
    <source>
        <dbReference type="Proteomes" id="UP000523447"/>
    </source>
</evidence>
<dbReference type="GO" id="GO:0005975">
    <property type="term" value="P:carbohydrate metabolic process"/>
    <property type="evidence" value="ECO:0007669"/>
    <property type="project" value="InterPro"/>
</dbReference>
<protein>
    <submittedName>
        <fullName evidence="2">Uncharacterized protein</fullName>
    </submittedName>
</protein>
<gene>
    <name evidence="2" type="ORF">HGA07_02590</name>
</gene>
<dbReference type="Gene3D" id="1.50.10.10">
    <property type="match status" value="1"/>
</dbReference>
<dbReference type="AlphaFoldDB" id="A0A7X6LU59"/>
<dbReference type="EMBL" id="JAAXPE010000002">
    <property type="protein sequence ID" value="NKY84512.1"/>
    <property type="molecule type" value="Genomic_DNA"/>
</dbReference>
<feature type="transmembrane region" description="Helical" evidence="1">
    <location>
        <begin position="187"/>
        <end position="205"/>
    </location>
</feature>
<proteinExistence type="predicted"/>
<accession>A0A7X6LU59</accession>
<evidence type="ECO:0000256" key="1">
    <source>
        <dbReference type="SAM" id="Phobius"/>
    </source>
</evidence>
<dbReference type="RefSeq" id="WP_051031774.1">
    <property type="nucleotide sequence ID" value="NZ_CAWPHS010000012.1"/>
</dbReference>
<keyword evidence="3" id="KW-1185">Reference proteome</keyword>
<evidence type="ECO:0000313" key="2">
    <source>
        <dbReference type="EMBL" id="NKY84512.1"/>
    </source>
</evidence>
<name>A0A7X6LU59_9NOCA</name>
<dbReference type="Proteomes" id="UP000523447">
    <property type="component" value="Unassembled WGS sequence"/>
</dbReference>
<keyword evidence="1" id="KW-0472">Membrane</keyword>
<dbReference type="InterPro" id="IPR008928">
    <property type="entry name" value="6-hairpin_glycosidase_sf"/>
</dbReference>